<keyword evidence="3" id="KW-0862">Zinc</keyword>
<keyword evidence="7" id="KW-1185">Reference proteome</keyword>
<evidence type="ECO:0000256" key="4">
    <source>
        <dbReference type="PROSITE-ProRule" id="PRU00175"/>
    </source>
</evidence>
<keyword evidence="1" id="KW-0479">Metal-binding</keyword>
<sequence>MVSTSKILDTNGPKKHQCCVCYYAYNRTNRAPVAVSCGHTFCKRCTEKLTTEKLFSCGVCRTVSIIGMKGIEKNLTLIELLESLNLLASDDIVEDKNETTEVSSEIMESQAHAIIDNIQTLSNFMKHKFGDDTDAPVVFKDAIEAVKEAFGFYDLASLEEQARANGALNLSFYFPIFTHFFTPFKPKGNSQPANAGIDESDAHDSNVDD</sequence>
<name>A0A7E4UL54_PANRE</name>
<dbReference type="GO" id="GO:0008270">
    <property type="term" value="F:zinc ion binding"/>
    <property type="evidence" value="ECO:0007669"/>
    <property type="project" value="UniProtKB-KW"/>
</dbReference>
<dbReference type="InterPro" id="IPR052667">
    <property type="entry name" value="E3_ubiquitin-ligase_RING"/>
</dbReference>
<evidence type="ECO:0000313" key="8">
    <source>
        <dbReference type="WBParaSite" id="Pan_g10035.t1"/>
    </source>
</evidence>
<evidence type="ECO:0000256" key="2">
    <source>
        <dbReference type="ARBA" id="ARBA00022771"/>
    </source>
</evidence>
<dbReference type="Pfam" id="PF13445">
    <property type="entry name" value="zf-RING_UBOX"/>
    <property type="match status" value="1"/>
</dbReference>
<feature type="domain" description="RING-type" evidence="6">
    <location>
        <begin position="18"/>
        <end position="61"/>
    </location>
</feature>
<protein>
    <submittedName>
        <fullName evidence="8">RING-type domain-containing protein</fullName>
    </submittedName>
</protein>
<organism evidence="7 8">
    <name type="scientific">Panagrellus redivivus</name>
    <name type="common">Microworm</name>
    <dbReference type="NCBI Taxonomy" id="6233"/>
    <lineage>
        <taxon>Eukaryota</taxon>
        <taxon>Metazoa</taxon>
        <taxon>Ecdysozoa</taxon>
        <taxon>Nematoda</taxon>
        <taxon>Chromadorea</taxon>
        <taxon>Rhabditida</taxon>
        <taxon>Tylenchina</taxon>
        <taxon>Panagrolaimomorpha</taxon>
        <taxon>Panagrolaimoidea</taxon>
        <taxon>Panagrolaimidae</taxon>
        <taxon>Panagrellus</taxon>
    </lineage>
</organism>
<reference evidence="7" key="1">
    <citation type="journal article" date="2013" name="Genetics">
        <title>The draft genome and transcriptome of Panagrellus redivivus are shaped by the harsh demands of a free-living lifestyle.</title>
        <authorList>
            <person name="Srinivasan J."/>
            <person name="Dillman A.R."/>
            <person name="Macchietto M.G."/>
            <person name="Heikkinen L."/>
            <person name="Lakso M."/>
            <person name="Fracchia K.M."/>
            <person name="Antoshechkin I."/>
            <person name="Mortazavi A."/>
            <person name="Wong G."/>
            <person name="Sternberg P.W."/>
        </authorList>
    </citation>
    <scope>NUCLEOTIDE SEQUENCE [LARGE SCALE GENOMIC DNA]</scope>
    <source>
        <strain evidence="7">MT8872</strain>
    </source>
</reference>
<dbReference type="InterPro" id="IPR013083">
    <property type="entry name" value="Znf_RING/FYVE/PHD"/>
</dbReference>
<evidence type="ECO:0000256" key="5">
    <source>
        <dbReference type="SAM" id="MobiDB-lite"/>
    </source>
</evidence>
<dbReference type="Proteomes" id="UP000492821">
    <property type="component" value="Unassembled WGS sequence"/>
</dbReference>
<feature type="compositionally biased region" description="Basic and acidic residues" evidence="5">
    <location>
        <begin position="200"/>
        <end position="209"/>
    </location>
</feature>
<evidence type="ECO:0000313" key="7">
    <source>
        <dbReference type="Proteomes" id="UP000492821"/>
    </source>
</evidence>
<dbReference type="PROSITE" id="PS50089">
    <property type="entry name" value="ZF_RING_2"/>
    <property type="match status" value="1"/>
</dbReference>
<reference evidence="8" key="2">
    <citation type="submission" date="2020-10" db="UniProtKB">
        <authorList>
            <consortium name="WormBaseParasite"/>
        </authorList>
    </citation>
    <scope>IDENTIFICATION</scope>
</reference>
<accession>A0A7E4UL54</accession>
<dbReference type="WBParaSite" id="Pan_g10035.t1">
    <property type="protein sequence ID" value="Pan_g10035.t1"/>
    <property type="gene ID" value="Pan_g10035"/>
</dbReference>
<evidence type="ECO:0000256" key="3">
    <source>
        <dbReference type="ARBA" id="ARBA00022833"/>
    </source>
</evidence>
<keyword evidence="2 4" id="KW-0863">Zinc-finger</keyword>
<dbReference type="AlphaFoldDB" id="A0A7E4UL54"/>
<evidence type="ECO:0000256" key="1">
    <source>
        <dbReference type="ARBA" id="ARBA00022723"/>
    </source>
</evidence>
<dbReference type="PANTHER" id="PTHR47156">
    <property type="entry name" value="PROTEIN CBG20824"/>
    <property type="match status" value="1"/>
</dbReference>
<proteinExistence type="predicted"/>
<feature type="region of interest" description="Disordered" evidence="5">
    <location>
        <begin position="189"/>
        <end position="209"/>
    </location>
</feature>
<dbReference type="InterPro" id="IPR001841">
    <property type="entry name" value="Znf_RING"/>
</dbReference>
<dbReference type="PANTHER" id="PTHR47156:SF10">
    <property type="entry name" value="E3 UBIQUITIN-PROTEIN LIGASE TRIM-21-RELATED"/>
    <property type="match status" value="1"/>
</dbReference>
<evidence type="ECO:0000259" key="6">
    <source>
        <dbReference type="PROSITE" id="PS50089"/>
    </source>
</evidence>
<dbReference type="Gene3D" id="3.30.40.10">
    <property type="entry name" value="Zinc/RING finger domain, C3HC4 (zinc finger)"/>
    <property type="match status" value="1"/>
</dbReference>
<dbReference type="InterPro" id="IPR027370">
    <property type="entry name" value="Znf-RING_euk"/>
</dbReference>
<dbReference type="SUPFAM" id="SSF57850">
    <property type="entry name" value="RING/U-box"/>
    <property type="match status" value="1"/>
</dbReference>